<evidence type="ECO:0000313" key="2">
    <source>
        <dbReference type="EMBL" id="HFG20482.1"/>
    </source>
</evidence>
<dbReference type="InterPro" id="IPR010093">
    <property type="entry name" value="SinI_DNA-bd"/>
</dbReference>
<dbReference type="InterPro" id="IPR041657">
    <property type="entry name" value="HTH_17"/>
</dbReference>
<gene>
    <name evidence="2" type="ORF">ENS82_07135</name>
</gene>
<evidence type="ECO:0000259" key="1">
    <source>
        <dbReference type="Pfam" id="PF12728"/>
    </source>
</evidence>
<reference evidence="2" key="1">
    <citation type="journal article" date="2020" name="mSystems">
        <title>Genome- and Community-Level Interaction Insights into Carbon Utilization and Element Cycling Functions of Hydrothermarchaeota in Hydrothermal Sediment.</title>
        <authorList>
            <person name="Zhou Z."/>
            <person name="Liu Y."/>
            <person name="Xu W."/>
            <person name="Pan J."/>
            <person name="Luo Z.H."/>
            <person name="Li M."/>
        </authorList>
    </citation>
    <scope>NUCLEOTIDE SEQUENCE [LARGE SCALE GENOMIC DNA]</scope>
    <source>
        <strain evidence="2">SpSt-524</strain>
    </source>
</reference>
<organism evidence="2">
    <name type="scientific">Meiothermus ruber</name>
    <dbReference type="NCBI Taxonomy" id="277"/>
    <lineage>
        <taxon>Bacteria</taxon>
        <taxon>Thermotogati</taxon>
        <taxon>Deinococcota</taxon>
        <taxon>Deinococci</taxon>
        <taxon>Thermales</taxon>
        <taxon>Thermaceae</taxon>
        <taxon>Meiothermus</taxon>
    </lineage>
</organism>
<feature type="domain" description="Helix-turn-helix" evidence="1">
    <location>
        <begin position="9"/>
        <end position="55"/>
    </location>
</feature>
<dbReference type="EMBL" id="DSWI01000014">
    <property type="protein sequence ID" value="HFG20482.1"/>
    <property type="molecule type" value="Genomic_DNA"/>
</dbReference>
<dbReference type="AlphaFoldDB" id="A0A7C3HRV9"/>
<keyword evidence="2" id="KW-0238">DNA-binding</keyword>
<dbReference type="NCBIfam" id="TIGR01764">
    <property type="entry name" value="excise"/>
    <property type="match status" value="1"/>
</dbReference>
<dbReference type="GO" id="GO:0003677">
    <property type="term" value="F:DNA binding"/>
    <property type="evidence" value="ECO:0007669"/>
    <property type="project" value="UniProtKB-KW"/>
</dbReference>
<comment type="caution">
    <text evidence="2">The sequence shown here is derived from an EMBL/GenBank/DDBJ whole genome shotgun (WGS) entry which is preliminary data.</text>
</comment>
<sequence length="63" mass="6775">MKYFNSQSYISPKQAAAILGISRGTIFSLINRGTLPAVKLGARTIRIPLAAIEGLATKEKDGR</sequence>
<dbReference type="InterPro" id="IPR009061">
    <property type="entry name" value="DNA-bd_dom_put_sf"/>
</dbReference>
<dbReference type="SUPFAM" id="SSF46955">
    <property type="entry name" value="Putative DNA-binding domain"/>
    <property type="match status" value="1"/>
</dbReference>
<proteinExistence type="predicted"/>
<dbReference type="Pfam" id="PF12728">
    <property type="entry name" value="HTH_17"/>
    <property type="match status" value="1"/>
</dbReference>
<name>A0A7C3HRV9_MEIRU</name>
<protein>
    <submittedName>
        <fullName evidence="2">DNA-binding protein</fullName>
    </submittedName>
</protein>
<accession>A0A7C3HRV9</accession>